<dbReference type="Proteomes" id="UP000631312">
    <property type="component" value="Unassembled WGS sequence"/>
</dbReference>
<gene>
    <name evidence="2" type="ORF">Alo02nite_03530</name>
    <name evidence="3" type="ORF">BJ964_002805</name>
</gene>
<comment type="caution">
    <text evidence="3">The sequence shown here is derived from an EMBL/GenBank/DDBJ whole genome shotgun (WGS) entry which is preliminary data.</text>
</comment>
<sequence>MIFKRRRKTEPDPAAAIERFWDWWATARPRAERQIAGHPDDALIAEMGAAVSAIHPELDWEFTAGTSSRHLLVISAVGDPRLRALAERWRRAGPPPDETFGYATARQGNPTALADAQLEIAGHRLDLAELRFSAEVDEDRPRVHVEVWHPRFPELPEGARTQITFLSLDWILGEDAVGIWVGAVTPASGPGASLTGPELAAVVGGLAPAEGEEPWLSMSGTRRGRPLVAMAQTPLRPARWPGHDLHIRVEVPYSRRDDNGFPAKEAFPDLYALEDHIARHLDGAVLVAHETSDGVRTTHLYADRPAAAEALKPLTAAWPDGRVRITVTPDPAWEQVAHLA</sequence>
<accession>A0A7W7HDQ2</accession>
<feature type="domain" description="DUF695" evidence="1">
    <location>
        <begin position="242"/>
        <end position="334"/>
    </location>
</feature>
<evidence type="ECO:0000313" key="2">
    <source>
        <dbReference type="EMBL" id="GIE37455.1"/>
    </source>
</evidence>
<reference evidence="2 5" key="2">
    <citation type="submission" date="2021-01" db="EMBL/GenBank/DDBJ databases">
        <title>Whole genome shotgun sequence of Actinoplanes lobatus NBRC 12513.</title>
        <authorList>
            <person name="Komaki H."/>
            <person name="Tamura T."/>
        </authorList>
    </citation>
    <scope>NUCLEOTIDE SEQUENCE [LARGE SCALE GENOMIC DNA]</scope>
    <source>
        <strain evidence="2 5">NBRC 12513</strain>
    </source>
</reference>
<evidence type="ECO:0000313" key="5">
    <source>
        <dbReference type="Proteomes" id="UP000631312"/>
    </source>
</evidence>
<dbReference type="RefSeq" id="WP_188121091.1">
    <property type="nucleotide sequence ID" value="NZ_BOMP01000005.1"/>
</dbReference>
<proteinExistence type="predicted"/>
<dbReference type="EMBL" id="JACHNC010000001">
    <property type="protein sequence ID" value="MBB4748644.1"/>
    <property type="molecule type" value="Genomic_DNA"/>
</dbReference>
<dbReference type="Pfam" id="PF05117">
    <property type="entry name" value="DUF695"/>
    <property type="match status" value="1"/>
</dbReference>
<dbReference type="EMBL" id="BOMP01000005">
    <property type="protein sequence ID" value="GIE37455.1"/>
    <property type="molecule type" value="Genomic_DNA"/>
</dbReference>
<name>A0A7W7HDQ2_9ACTN</name>
<dbReference type="InterPro" id="IPR016097">
    <property type="entry name" value="DUF695"/>
</dbReference>
<evidence type="ECO:0000313" key="3">
    <source>
        <dbReference type="EMBL" id="MBB4748644.1"/>
    </source>
</evidence>
<dbReference type="Proteomes" id="UP000590511">
    <property type="component" value="Unassembled WGS sequence"/>
</dbReference>
<organism evidence="3 4">
    <name type="scientific">Actinoplanes lobatus</name>
    <dbReference type="NCBI Taxonomy" id="113568"/>
    <lineage>
        <taxon>Bacteria</taxon>
        <taxon>Bacillati</taxon>
        <taxon>Actinomycetota</taxon>
        <taxon>Actinomycetes</taxon>
        <taxon>Micromonosporales</taxon>
        <taxon>Micromonosporaceae</taxon>
        <taxon>Actinoplanes</taxon>
    </lineage>
</organism>
<dbReference type="AlphaFoldDB" id="A0A7W7HDQ2"/>
<evidence type="ECO:0000259" key="1">
    <source>
        <dbReference type="Pfam" id="PF05117"/>
    </source>
</evidence>
<reference evidence="3 4" key="1">
    <citation type="submission" date="2020-08" db="EMBL/GenBank/DDBJ databases">
        <title>Sequencing the genomes of 1000 actinobacteria strains.</title>
        <authorList>
            <person name="Klenk H.-P."/>
        </authorList>
    </citation>
    <scope>NUCLEOTIDE SEQUENCE [LARGE SCALE GENOMIC DNA]</scope>
    <source>
        <strain evidence="3 4">DSM 43150</strain>
    </source>
</reference>
<keyword evidence="5" id="KW-1185">Reference proteome</keyword>
<evidence type="ECO:0000313" key="4">
    <source>
        <dbReference type="Proteomes" id="UP000590511"/>
    </source>
</evidence>
<protein>
    <recommendedName>
        <fullName evidence="1">DUF695 domain-containing protein</fullName>
    </recommendedName>
</protein>